<gene>
    <name evidence="1" type="ORF">SVIM_LOCUS165942</name>
</gene>
<accession>A0A6N2L1X6</accession>
<proteinExistence type="predicted"/>
<name>A0A6N2L1X6_SALVM</name>
<dbReference type="AlphaFoldDB" id="A0A6N2L1X6"/>
<protein>
    <submittedName>
        <fullName evidence="1">Uncharacterized protein</fullName>
    </submittedName>
</protein>
<dbReference type="EMBL" id="CAADRP010001013">
    <property type="protein sequence ID" value="VFU34534.1"/>
    <property type="molecule type" value="Genomic_DNA"/>
</dbReference>
<organism evidence="1">
    <name type="scientific">Salix viminalis</name>
    <name type="common">Common osier</name>
    <name type="synonym">Basket willow</name>
    <dbReference type="NCBI Taxonomy" id="40686"/>
    <lineage>
        <taxon>Eukaryota</taxon>
        <taxon>Viridiplantae</taxon>
        <taxon>Streptophyta</taxon>
        <taxon>Embryophyta</taxon>
        <taxon>Tracheophyta</taxon>
        <taxon>Spermatophyta</taxon>
        <taxon>Magnoliopsida</taxon>
        <taxon>eudicotyledons</taxon>
        <taxon>Gunneridae</taxon>
        <taxon>Pentapetalae</taxon>
        <taxon>rosids</taxon>
        <taxon>fabids</taxon>
        <taxon>Malpighiales</taxon>
        <taxon>Salicaceae</taxon>
        <taxon>Saliceae</taxon>
        <taxon>Salix</taxon>
    </lineage>
</organism>
<reference evidence="1" key="1">
    <citation type="submission" date="2019-03" db="EMBL/GenBank/DDBJ databases">
        <authorList>
            <person name="Mank J."/>
            <person name="Almeida P."/>
        </authorList>
    </citation>
    <scope>NUCLEOTIDE SEQUENCE</scope>
    <source>
        <strain evidence="1">78183</strain>
    </source>
</reference>
<evidence type="ECO:0000313" key="1">
    <source>
        <dbReference type="EMBL" id="VFU34534.1"/>
    </source>
</evidence>
<sequence>MEIQMRKPTVDRLLQHCISQSLNHLWKVHVHYRIRLAARDGGRWVLTRLDLHQRFVRKVDVQLVSSYSDKFR</sequence>